<evidence type="ECO:0000313" key="2">
    <source>
        <dbReference type="EMBL" id="MBN7826129.1"/>
    </source>
</evidence>
<evidence type="ECO:0000259" key="1">
    <source>
        <dbReference type="Pfam" id="PF04480"/>
    </source>
</evidence>
<name>A0A939DNP0_9ALTE</name>
<dbReference type="PANTHER" id="PTHR38590:SF1">
    <property type="entry name" value="BLL0828 PROTEIN"/>
    <property type="match status" value="1"/>
</dbReference>
<dbReference type="Pfam" id="PF04480">
    <property type="entry name" value="DUF559"/>
    <property type="match status" value="1"/>
</dbReference>
<evidence type="ECO:0000313" key="3">
    <source>
        <dbReference type="Proteomes" id="UP000664654"/>
    </source>
</evidence>
<organism evidence="2 3">
    <name type="scientific">Bowmanella dokdonensis</name>
    <dbReference type="NCBI Taxonomy" id="751969"/>
    <lineage>
        <taxon>Bacteria</taxon>
        <taxon>Pseudomonadati</taxon>
        <taxon>Pseudomonadota</taxon>
        <taxon>Gammaproteobacteria</taxon>
        <taxon>Alteromonadales</taxon>
        <taxon>Alteromonadaceae</taxon>
        <taxon>Bowmanella</taxon>
    </lineage>
</organism>
<dbReference type="InterPro" id="IPR047216">
    <property type="entry name" value="Endonuclease_DUF559_bact"/>
</dbReference>
<proteinExistence type="predicted"/>
<dbReference type="PANTHER" id="PTHR38590">
    <property type="entry name" value="BLL0828 PROTEIN"/>
    <property type="match status" value="1"/>
</dbReference>
<dbReference type="Gene3D" id="3.40.960.10">
    <property type="entry name" value="VSR Endonuclease"/>
    <property type="match status" value="1"/>
</dbReference>
<keyword evidence="3" id="KW-1185">Reference proteome</keyword>
<comment type="caution">
    <text evidence="2">The sequence shown here is derived from an EMBL/GenBank/DDBJ whole genome shotgun (WGS) entry which is preliminary data.</text>
</comment>
<protein>
    <submittedName>
        <fullName evidence="2">DUF559 domain-containing protein</fullName>
    </submittedName>
</protein>
<dbReference type="RefSeq" id="WP_206574229.1">
    <property type="nucleotide sequence ID" value="NZ_JAFKCV010000006.1"/>
</dbReference>
<accession>A0A939DNP0</accession>
<feature type="domain" description="DUF559" evidence="1">
    <location>
        <begin position="8"/>
        <end position="115"/>
    </location>
</feature>
<dbReference type="AlphaFoldDB" id="A0A939DNP0"/>
<sequence length="124" mass="14528">MHPYQRRLRKNAKVQPSQLSDAHNSLWQRIRRKQILGLSFYNQKSLLGHAVDFYCPAARLVVELERTDDHQPEAYRTMQDQEQRLTEMGIKVLRFDQLQVLTDLEAVLAELSRAVRQRLKSIAG</sequence>
<dbReference type="InterPro" id="IPR007569">
    <property type="entry name" value="DUF559"/>
</dbReference>
<dbReference type="Proteomes" id="UP000664654">
    <property type="component" value="Unassembled WGS sequence"/>
</dbReference>
<gene>
    <name evidence="2" type="ORF">J0A66_12910</name>
</gene>
<dbReference type="EMBL" id="JAFKCV010000006">
    <property type="protein sequence ID" value="MBN7826129.1"/>
    <property type="molecule type" value="Genomic_DNA"/>
</dbReference>
<reference evidence="2" key="1">
    <citation type="submission" date="2021-03" db="EMBL/GenBank/DDBJ databases">
        <title>novel species isolated from a fishpond in China.</title>
        <authorList>
            <person name="Lu H."/>
            <person name="Cai Z."/>
        </authorList>
    </citation>
    <scope>NUCLEOTIDE SEQUENCE</scope>
    <source>
        <strain evidence="2">JCM 30855</strain>
    </source>
</reference>